<proteinExistence type="predicted"/>
<name>A0A1H8L9H3_9BACL</name>
<dbReference type="OrthoDB" id="1797434at2"/>
<dbReference type="EMBL" id="FODH01000004">
    <property type="protein sequence ID" value="SEO01785.1"/>
    <property type="molecule type" value="Genomic_DNA"/>
</dbReference>
<organism evidence="3 4">
    <name type="scientific">Paenibacillus sophorae</name>
    <dbReference type="NCBI Taxonomy" id="1333845"/>
    <lineage>
        <taxon>Bacteria</taxon>
        <taxon>Bacillati</taxon>
        <taxon>Bacillota</taxon>
        <taxon>Bacilli</taxon>
        <taxon>Bacillales</taxon>
        <taxon>Paenibacillaceae</taxon>
        <taxon>Paenibacillus</taxon>
    </lineage>
</organism>
<gene>
    <name evidence="2" type="ORF">KP014_09585</name>
    <name evidence="3" type="ORF">SAMN04487895_104243</name>
</gene>
<evidence type="ECO:0000313" key="4">
    <source>
        <dbReference type="Proteomes" id="UP000198809"/>
    </source>
</evidence>
<sequence length="159" mass="18514">MGKSDKTAIQLAFDILPIDETETRRRVEEYLETVRVYRQIGFVRRQAAMTASPEPRYHGSTNAISRQTENIAIWNTDRAAELERQSKLLDLAMGRLKKAERDIIQRRYLDYEDEYDSILCGELGMSERKYRRVKSRAIYVLACALGLEVLIEHYPTVII</sequence>
<dbReference type="NCBIfam" id="TIGR01637">
    <property type="entry name" value="phage_arpU"/>
    <property type="match status" value="1"/>
</dbReference>
<feature type="transmembrane region" description="Helical" evidence="1">
    <location>
        <begin position="137"/>
        <end position="154"/>
    </location>
</feature>
<accession>A0A1H8L9H3</accession>
<keyword evidence="5" id="KW-1185">Reference proteome</keyword>
<keyword evidence="1" id="KW-0472">Membrane</keyword>
<evidence type="ECO:0000313" key="3">
    <source>
        <dbReference type="EMBL" id="SEO01785.1"/>
    </source>
</evidence>
<reference evidence="3 4" key="1">
    <citation type="submission" date="2016-10" db="EMBL/GenBank/DDBJ databases">
        <authorList>
            <person name="de Groot N.N."/>
        </authorList>
    </citation>
    <scope>NUCLEOTIDE SEQUENCE [LARGE SCALE GENOMIC DNA]</scope>
    <source>
        <strain evidence="3 4">CGMCC 1.10238</strain>
    </source>
</reference>
<dbReference type="RefSeq" id="WP_063619489.1">
    <property type="nucleotide sequence ID" value="NZ_CP076607.1"/>
</dbReference>
<dbReference type="Proteomes" id="UP000683429">
    <property type="component" value="Chromosome"/>
</dbReference>
<protein>
    <submittedName>
        <fullName evidence="2 3">Transcriptional regulator</fullName>
    </submittedName>
</protein>
<dbReference type="EMBL" id="CP076607">
    <property type="protein sequence ID" value="QWU17373.1"/>
    <property type="molecule type" value="Genomic_DNA"/>
</dbReference>
<dbReference type="InterPro" id="IPR006524">
    <property type="entry name" value="ArpU-like"/>
</dbReference>
<evidence type="ECO:0000256" key="1">
    <source>
        <dbReference type="SAM" id="Phobius"/>
    </source>
</evidence>
<keyword evidence="1" id="KW-1133">Transmembrane helix</keyword>
<dbReference type="InterPro" id="IPR013324">
    <property type="entry name" value="RNA_pol_sigma_r3/r4-like"/>
</dbReference>
<reference evidence="2 5" key="2">
    <citation type="submission" date="2021-06" db="EMBL/GenBank/DDBJ databases">
        <title>Whole genome sequence of Paenibacillus sophorae DSM23020 for comparative genomics.</title>
        <authorList>
            <person name="Kim M.-J."/>
            <person name="Lee G."/>
            <person name="Shin J.-H."/>
        </authorList>
    </citation>
    <scope>NUCLEOTIDE SEQUENCE [LARGE SCALE GENOMIC DNA]</scope>
    <source>
        <strain evidence="2 5">DSM 23020</strain>
    </source>
</reference>
<evidence type="ECO:0000313" key="5">
    <source>
        <dbReference type="Proteomes" id="UP000683429"/>
    </source>
</evidence>
<dbReference type="Proteomes" id="UP000198809">
    <property type="component" value="Unassembled WGS sequence"/>
</dbReference>
<dbReference type="SUPFAM" id="SSF88659">
    <property type="entry name" value="Sigma3 and sigma4 domains of RNA polymerase sigma factors"/>
    <property type="match status" value="1"/>
</dbReference>
<dbReference type="STRING" id="1333845.SAMN04487895_104243"/>
<dbReference type="AlphaFoldDB" id="A0A1H8L9H3"/>
<keyword evidence="1" id="KW-0812">Transmembrane</keyword>
<evidence type="ECO:0000313" key="2">
    <source>
        <dbReference type="EMBL" id="QWU17373.1"/>
    </source>
</evidence>